<accession>A0ABS3ZCC6</accession>
<name>A0ABS3ZCC6_9GAMM</name>
<keyword evidence="1" id="KW-0472">Membrane</keyword>
<reference evidence="2 3" key="1">
    <citation type="submission" date="2020-09" db="EMBL/GenBank/DDBJ databases">
        <authorList>
            <person name="Tanuku N.R.S."/>
        </authorList>
    </citation>
    <scope>NUCLEOTIDE SEQUENCE [LARGE SCALE GENOMIC DNA]</scope>
    <source>
        <strain evidence="2 3">AK62</strain>
    </source>
</reference>
<feature type="transmembrane region" description="Helical" evidence="1">
    <location>
        <begin position="191"/>
        <end position="219"/>
    </location>
</feature>
<gene>
    <name evidence="2" type="ORF">H9C73_11490</name>
</gene>
<evidence type="ECO:0000313" key="3">
    <source>
        <dbReference type="Proteomes" id="UP000810171"/>
    </source>
</evidence>
<dbReference type="EMBL" id="JACVEW010000017">
    <property type="protein sequence ID" value="MBP0049362.1"/>
    <property type="molecule type" value="Genomic_DNA"/>
</dbReference>
<sequence length="239" mass="27084">MEDLILLLQSNRLNAVALVWFLLCFRGYMYYADRKSHTTACLSSLLHLYRTEWMERMLARDVRIADTTAIANLERSVAFFASTTILVLAGLVTVMSSAEKAINMVQDLPFVVPATRQEWELKLLLLVLLFIYAFFKFTWSLRQYGFVSVMIGGAPSPAEEPSASQVKAHAQRIATMASMAANNFNLGLRTYYFSISVLGWFINPWCFMLLSLAIVVILYRREFTSSTLDTLKMSAGDPQ</sequence>
<dbReference type="InterPro" id="IPR006747">
    <property type="entry name" value="DUF599"/>
</dbReference>
<dbReference type="Proteomes" id="UP000810171">
    <property type="component" value="Unassembled WGS sequence"/>
</dbReference>
<proteinExistence type="predicted"/>
<feature type="transmembrane region" description="Helical" evidence="1">
    <location>
        <begin position="119"/>
        <end position="139"/>
    </location>
</feature>
<keyword evidence="1" id="KW-1133">Transmembrane helix</keyword>
<protein>
    <submittedName>
        <fullName evidence="2">DUF599 domain-containing protein</fullName>
    </submittedName>
</protein>
<dbReference type="Pfam" id="PF04654">
    <property type="entry name" value="DUF599"/>
    <property type="match status" value="1"/>
</dbReference>
<feature type="transmembrane region" description="Helical" evidence="1">
    <location>
        <begin position="77"/>
        <end position="98"/>
    </location>
</feature>
<dbReference type="RefSeq" id="WP_209287972.1">
    <property type="nucleotide sequence ID" value="NZ_JACVEW010000017.1"/>
</dbReference>
<comment type="caution">
    <text evidence="2">The sequence shown here is derived from an EMBL/GenBank/DDBJ whole genome shotgun (WGS) entry which is preliminary data.</text>
</comment>
<organism evidence="2 3">
    <name type="scientific">Marinobacterium alkalitolerans</name>
    <dbReference type="NCBI Taxonomy" id="1542925"/>
    <lineage>
        <taxon>Bacteria</taxon>
        <taxon>Pseudomonadati</taxon>
        <taxon>Pseudomonadota</taxon>
        <taxon>Gammaproteobacteria</taxon>
        <taxon>Oceanospirillales</taxon>
        <taxon>Oceanospirillaceae</taxon>
        <taxon>Marinobacterium</taxon>
    </lineage>
</organism>
<evidence type="ECO:0000256" key="1">
    <source>
        <dbReference type="SAM" id="Phobius"/>
    </source>
</evidence>
<dbReference type="PANTHER" id="PTHR31881">
    <property type="match status" value="1"/>
</dbReference>
<dbReference type="PANTHER" id="PTHR31881:SF6">
    <property type="entry name" value="OS09G0494600 PROTEIN"/>
    <property type="match status" value="1"/>
</dbReference>
<evidence type="ECO:0000313" key="2">
    <source>
        <dbReference type="EMBL" id="MBP0049362.1"/>
    </source>
</evidence>
<feature type="transmembrane region" description="Helical" evidence="1">
    <location>
        <begin position="12"/>
        <end position="31"/>
    </location>
</feature>
<keyword evidence="1" id="KW-0812">Transmembrane</keyword>
<keyword evidence="3" id="KW-1185">Reference proteome</keyword>